<proteinExistence type="predicted"/>
<evidence type="ECO:0000313" key="1">
    <source>
        <dbReference type="EMBL" id="QSR25528.1"/>
    </source>
</evidence>
<gene>
    <name evidence="1" type="ORF">CFH99_07820</name>
</gene>
<name>A0ABX7PI60_9ACTN</name>
<dbReference type="Proteomes" id="UP000662818">
    <property type="component" value="Chromosome"/>
</dbReference>
<dbReference type="Pfam" id="PF05133">
    <property type="entry name" value="SPP1_portal"/>
    <property type="match status" value="1"/>
</dbReference>
<sequence length="483" mass="52665">MVDFASPSFSSAVTPNLPSLGLSEDERQAISLLRQQYNRLAPSMRLSDLYYRGAQAIKNLRIAVPKELEGHLCTLVGWAAMAVDPYVERLNADAFRQVGATDGDEYLMAMMEANNFASEQSLGYTDALSMGPSYWVVGSPESPGDAPILTVESPLNTAVLWDLRGTSPRAMMQEYWGEDGRRRGALLVPRKTVHLGQNDKGEWEVSGRDDHGFDFVPVVRMANRARTNNRSGSSEITPALQSIIDEACRTLLALAVARELYSVPQKAILGASEDAFKKADGTAASVMETYITKVLGLERDENGELPQLHQFQAYDPSVFTKILDWFASSASGIVAATPQDLGLYTQGNPASAEAGLIADDRRNRRARRMQREFTGPLVDVAKMMVRFDNKGRLPADYERLAVDWAPVEMQAPGLLSDAVTKEISAGAVPATSDVTLKRLGYNAVDRARLEQDRVADDARNMAQALAQGLLPRQGAPGGNPEGV</sequence>
<accession>A0ABX7PI60</accession>
<dbReference type="InterPro" id="IPR021145">
    <property type="entry name" value="Portal_protein_SPP1_Gp6-like"/>
</dbReference>
<dbReference type="EMBL" id="CP022295">
    <property type="protein sequence ID" value="QSR25528.1"/>
    <property type="molecule type" value="Genomic_DNA"/>
</dbReference>
<reference evidence="1 2" key="1">
    <citation type="submission" date="2017-06" db="EMBL/GenBank/DDBJ databases">
        <title>Complete Genome Sequence of the Soil Carbazole-Degrading Bacterium Nocardioides aromaticivorans IC177.</title>
        <authorList>
            <person name="Vejarano F."/>
            <person name="Suzuki-Minakuchi C."/>
            <person name="Ohtsubo Y."/>
            <person name="Tsuda M."/>
            <person name="Okada K."/>
            <person name="Nojiri H."/>
        </authorList>
    </citation>
    <scope>NUCLEOTIDE SEQUENCE [LARGE SCALE GENOMIC DNA]</scope>
    <source>
        <strain evidence="1 2">IC177</strain>
    </source>
</reference>
<organism evidence="1 2">
    <name type="scientific">Nocardioides aromaticivorans</name>
    <dbReference type="NCBI Taxonomy" id="200618"/>
    <lineage>
        <taxon>Bacteria</taxon>
        <taxon>Bacillati</taxon>
        <taxon>Actinomycetota</taxon>
        <taxon>Actinomycetes</taxon>
        <taxon>Propionibacteriales</taxon>
        <taxon>Nocardioidaceae</taxon>
        <taxon>Nocardioides</taxon>
    </lineage>
</organism>
<evidence type="ECO:0000313" key="2">
    <source>
        <dbReference type="Proteomes" id="UP000662818"/>
    </source>
</evidence>
<protein>
    <submittedName>
        <fullName evidence="1">Phage capsid protein</fullName>
    </submittedName>
</protein>
<dbReference type="RefSeq" id="WP_207009743.1">
    <property type="nucleotide sequence ID" value="NZ_CP022295.1"/>
</dbReference>
<keyword evidence="2" id="KW-1185">Reference proteome</keyword>